<feature type="transmembrane region" description="Helical" evidence="6">
    <location>
        <begin position="846"/>
        <end position="866"/>
    </location>
</feature>
<keyword evidence="2 6" id="KW-0812">Transmembrane</keyword>
<feature type="transmembrane region" description="Helical" evidence="6">
    <location>
        <begin position="670"/>
        <end position="687"/>
    </location>
</feature>
<feature type="transmembrane region" description="Helical" evidence="6">
    <location>
        <begin position="414"/>
        <end position="433"/>
    </location>
</feature>
<dbReference type="PANTHER" id="PTHR10283">
    <property type="entry name" value="SOLUTE CARRIER FAMILY 13 MEMBER"/>
    <property type="match status" value="1"/>
</dbReference>
<dbReference type="Pfam" id="PF00027">
    <property type="entry name" value="cNMP_binding"/>
    <property type="match status" value="1"/>
</dbReference>
<feature type="transmembrane region" description="Helical" evidence="6">
    <location>
        <begin position="492"/>
        <end position="510"/>
    </location>
</feature>
<evidence type="ECO:0000256" key="6">
    <source>
        <dbReference type="SAM" id="Phobius"/>
    </source>
</evidence>
<keyword evidence="9" id="KW-1185">Reference proteome</keyword>
<dbReference type="RefSeq" id="WP_183564348.1">
    <property type="nucleotide sequence ID" value="NZ_CBCSLB010000033.1"/>
</dbReference>
<evidence type="ECO:0000313" key="9">
    <source>
        <dbReference type="Proteomes" id="UP000518605"/>
    </source>
</evidence>
<evidence type="ECO:0000256" key="5">
    <source>
        <dbReference type="ARBA" id="ARBA00023159"/>
    </source>
</evidence>
<feature type="transmembrane region" description="Helical" evidence="6">
    <location>
        <begin position="753"/>
        <end position="778"/>
    </location>
</feature>
<evidence type="ECO:0000313" key="8">
    <source>
        <dbReference type="EMBL" id="MBB3153208.1"/>
    </source>
</evidence>
<comment type="subcellular location">
    <subcellularLocation>
        <location evidence="1">Membrane</location>
        <topology evidence="1">Multi-pass membrane protein</topology>
    </subcellularLocation>
</comment>
<gene>
    <name evidence="8" type="ORF">FHS16_003270</name>
</gene>
<evidence type="ECO:0000256" key="2">
    <source>
        <dbReference type="ARBA" id="ARBA00022692"/>
    </source>
</evidence>
<dbReference type="Pfam" id="PF00939">
    <property type="entry name" value="Na_sulph_symp"/>
    <property type="match status" value="1"/>
</dbReference>
<feature type="transmembrane region" description="Helical" evidence="6">
    <location>
        <begin position="574"/>
        <end position="597"/>
    </location>
</feature>
<comment type="caution">
    <text evidence="8">The sequence shown here is derived from an EMBL/GenBank/DDBJ whole genome shotgun (WGS) entry which is preliminary data.</text>
</comment>
<feature type="transmembrane region" description="Helical" evidence="6">
    <location>
        <begin position="617"/>
        <end position="640"/>
    </location>
</feature>
<feature type="domain" description="Cyclic nucleotide-binding" evidence="7">
    <location>
        <begin position="8"/>
        <end position="111"/>
    </location>
</feature>
<dbReference type="PROSITE" id="PS00889">
    <property type="entry name" value="CNMP_BINDING_2"/>
    <property type="match status" value="1"/>
</dbReference>
<dbReference type="SUPFAM" id="SSF51206">
    <property type="entry name" value="cAMP-binding domain-like"/>
    <property type="match status" value="1"/>
</dbReference>
<keyword evidence="5" id="KW-0010">Activator</keyword>
<feature type="transmembrane region" description="Helical" evidence="6">
    <location>
        <begin position="693"/>
        <end position="709"/>
    </location>
</feature>
<dbReference type="Proteomes" id="UP000518605">
    <property type="component" value="Unassembled WGS sequence"/>
</dbReference>
<protein>
    <submittedName>
        <fullName evidence="8">Anion transporter</fullName>
    </submittedName>
</protein>
<reference evidence="8 9" key="1">
    <citation type="submission" date="2020-08" db="EMBL/GenBank/DDBJ databases">
        <title>Genomic Encyclopedia of Type Strains, Phase III (KMG-III): the genomes of soil and plant-associated and newly described type strains.</title>
        <authorList>
            <person name="Whitman W."/>
        </authorList>
    </citation>
    <scope>NUCLEOTIDE SEQUENCE [LARGE SCALE GENOMIC DNA]</scope>
    <source>
        <strain evidence="8 9">CECT 8234</strain>
    </source>
</reference>
<sequence>MNLTGIDMFRGLSNMELAKLLGMMEKQEAAAGTRLFRQGDLGDCMYIVESGSIELFSHVDGQVRRSLAVLGAGEVVGEMALLTGEARSAEAITAEPSVLYVIDSLMFERLVAENAVFSAYFIKLLSQRLISTNGRLQAAKKTETERVLHELSQMREQTSRFLLWCAHVPLVSKRLAEHTFQISIDNELLHNPFLEKCFQDHPRTSEWLALTNGLKPVLNDISKERYGYEEMASWVDKAVSWYVAQNDWVAFIIVQGDKGNWPVALDTYARVAGDVADQQRTDLFRTINRCPRDLLAVNYPVLQHFLQYCERNAPETGLSVVEAALDHGHVFQPQELLFLYECGTELCRAAGRNNQALEYLHLADTLAGTFSSKGGALNTDRAYGLAKQKLAKKRSDLLVQGAGRLLKGNRAAEAAAVILSILCIILSFILEPFGGLSEAGMRFIGISLAAVVMWIVPVLPDYVVALGMIMLWVLGGVASPEIALSGFGSSSWLFMIFIMAISAVITKSGISYRFALHALKRFPASYRGQLWGIVAGGVLLNPMLPSSSAKVSIGVPMAQTLAESLGYGEKSKGAAGLGLVAMIFFGFTAPFVLTGSYTNVMAYGLAKADKGISWMQWLLYALPAFIVFGIVMLVILRFLFRKLEPAKLVAGEVLNEQLRLLGPLTKDERVSMWTVIGCIGLMVLQPLHSMDSTWIMLIGFAVLVTSGVLDKQTIATGIDWTFLLFLGAAFSFAGVAGQLGIAELLSEFLGVHMSVFMASPVLFITAVILVSFVITFVIRDDPAVILLVTALVPLGEVVGIHPWVLVFVILLATDPFFFAYQSPTYLTAYYSTEGKAFSHRQAQRVALWYGLAVLLAAALSVPYWMWLGLIS</sequence>
<organism evidence="8 9">
    <name type="scientific">Paenibacillus endophyticus</name>
    <dbReference type="NCBI Taxonomy" id="1294268"/>
    <lineage>
        <taxon>Bacteria</taxon>
        <taxon>Bacillati</taxon>
        <taxon>Bacillota</taxon>
        <taxon>Bacilli</taxon>
        <taxon>Bacillales</taxon>
        <taxon>Paenibacillaceae</taxon>
        <taxon>Paenibacillus</taxon>
    </lineage>
</organism>
<dbReference type="Gene3D" id="2.60.120.10">
    <property type="entry name" value="Jelly Rolls"/>
    <property type="match status" value="1"/>
</dbReference>
<dbReference type="PANTHER" id="PTHR10283:SF125">
    <property type="entry name" value="MG(2+)_CITRATE COMPLEX SECONDARY TRANSPORTER"/>
    <property type="match status" value="1"/>
</dbReference>
<dbReference type="SMART" id="SM00100">
    <property type="entry name" value="cNMP"/>
    <property type="match status" value="1"/>
</dbReference>
<dbReference type="InterPro" id="IPR018488">
    <property type="entry name" value="cNMP-bd_CS"/>
</dbReference>
<feature type="transmembrane region" description="Helical" evidence="6">
    <location>
        <begin position="721"/>
        <end position="741"/>
    </location>
</feature>
<keyword evidence="3 6" id="KW-1133">Transmembrane helix</keyword>
<dbReference type="AlphaFoldDB" id="A0A7W5C8U2"/>
<dbReference type="InterPro" id="IPR001898">
    <property type="entry name" value="SLC13A/DASS"/>
</dbReference>
<name>A0A7W5C8U2_9BACL</name>
<dbReference type="InterPro" id="IPR014710">
    <property type="entry name" value="RmlC-like_jellyroll"/>
</dbReference>
<dbReference type="GO" id="GO:0022857">
    <property type="term" value="F:transmembrane transporter activity"/>
    <property type="evidence" value="ECO:0007669"/>
    <property type="project" value="InterPro"/>
</dbReference>
<keyword evidence="4 6" id="KW-0472">Membrane</keyword>
<accession>A0A7W5C8U2</accession>
<evidence type="ECO:0000256" key="3">
    <source>
        <dbReference type="ARBA" id="ARBA00022989"/>
    </source>
</evidence>
<dbReference type="InterPro" id="IPR000595">
    <property type="entry name" value="cNMP-bd_dom"/>
</dbReference>
<dbReference type="GO" id="GO:0005886">
    <property type="term" value="C:plasma membrane"/>
    <property type="evidence" value="ECO:0007669"/>
    <property type="project" value="TreeGrafter"/>
</dbReference>
<dbReference type="InterPro" id="IPR018490">
    <property type="entry name" value="cNMP-bd_dom_sf"/>
</dbReference>
<dbReference type="PROSITE" id="PS50042">
    <property type="entry name" value="CNMP_BINDING_3"/>
    <property type="match status" value="1"/>
</dbReference>
<feature type="transmembrane region" description="Helical" evidence="6">
    <location>
        <begin position="785"/>
        <end position="812"/>
    </location>
</feature>
<dbReference type="CDD" id="cd00038">
    <property type="entry name" value="CAP_ED"/>
    <property type="match status" value="1"/>
</dbReference>
<proteinExistence type="predicted"/>
<evidence type="ECO:0000256" key="4">
    <source>
        <dbReference type="ARBA" id="ARBA00023136"/>
    </source>
</evidence>
<dbReference type="EMBL" id="JACHXW010000009">
    <property type="protein sequence ID" value="MBB3153208.1"/>
    <property type="molecule type" value="Genomic_DNA"/>
</dbReference>
<evidence type="ECO:0000256" key="1">
    <source>
        <dbReference type="ARBA" id="ARBA00004141"/>
    </source>
</evidence>
<evidence type="ECO:0000259" key="7">
    <source>
        <dbReference type="PROSITE" id="PS50042"/>
    </source>
</evidence>